<evidence type="ECO:0000259" key="4">
    <source>
        <dbReference type="Pfam" id="PF07687"/>
    </source>
</evidence>
<dbReference type="PANTHER" id="PTHR43808:SF17">
    <property type="entry name" value="PEPTIDASE M20"/>
    <property type="match status" value="1"/>
</dbReference>
<name>A0ABY9AWG3_PARCI</name>
<dbReference type="InterPro" id="IPR002933">
    <property type="entry name" value="Peptidase_M20"/>
</dbReference>
<sequence length="461" mass="47841">MPLHASPRSLPAFRQPPAGWKPVLAAVLALGALAAGPASAQATAPQPGASPAVQRALQAVRSAPAVQQVLDGVRADHDRAIAELRQLVQIPAPPFKEQRRAEYVVKRFQELGLADAAIDREGNAVGIRKGTGNGPRLVVSAHLDTVFPEGTDLTVREEGGRLYAPGISDDTRGVTVLLSWLKALNERQLQTVGDIVFVANVGEEELGNLRGMKALFREHADIDGMVGLEPGEGDGILNQGTGSHRYEVAFKGPGGHSFAAFGQVPSAIHAMGRAIAHIGDVQVPADPKTTFTVGKVGGGTSVNTIAGDATMAVDIRSNALPALLQAEKDIMAAIQRGVQEENRRWNTAARITAEPKMIGDRPAGATAAGEPIVQAAVASVIASGGKPTLRAASTDANVPMGLGIPAIILGSGGKTGGFHALGEWFDPADAWKGAQTGLATVLTLVGVQGVSEPVLARRPRR</sequence>
<gene>
    <name evidence="5" type="ORF">QRO08_11375</name>
</gene>
<proteinExistence type="predicted"/>
<protein>
    <submittedName>
        <fullName evidence="5">M20/M25/M40 family metallo-hydrolase</fullName>
    </submittedName>
</protein>
<keyword evidence="6" id="KW-1185">Reference proteome</keyword>
<evidence type="ECO:0000256" key="3">
    <source>
        <dbReference type="SAM" id="SignalP"/>
    </source>
</evidence>
<reference evidence="5 6" key="1">
    <citation type="submission" date="2023-06" db="EMBL/GenBank/DDBJ databases">
        <authorList>
            <person name="Ham H."/>
            <person name="Park D.S."/>
        </authorList>
    </citation>
    <scope>NUCLEOTIDE SEQUENCE [LARGE SCALE GENOMIC DNA]</scope>
    <source>
        <strain evidence="5 6">KACC 17005</strain>
    </source>
</reference>
<dbReference type="Gene3D" id="3.30.70.360">
    <property type="match status" value="1"/>
</dbReference>
<evidence type="ECO:0000313" key="5">
    <source>
        <dbReference type="EMBL" id="WIY51125.1"/>
    </source>
</evidence>
<keyword evidence="1" id="KW-0479">Metal-binding</keyword>
<dbReference type="Gene3D" id="3.40.630.10">
    <property type="entry name" value="Zn peptidases"/>
    <property type="match status" value="1"/>
</dbReference>
<dbReference type="InterPro" id="IPR011650">
    <property type="entry name" value="Peptidase_M20_dimer"/>
</dbReference>
<feature type="domain" description="Peptidase M20 dimerisation" evidence="4">
    <location>
        <begin position="242"/>
        <end position="342"/>
    </location>
</feature>
<dbReference type="Pfam" id="PF01546">
    <property type="entry name" value="Peptidase_M20"/>
    <property type="match status" value="1"/>
</dbReference>
<evidence type="ECO:0000313" key="6">
    <source>
        <dbReference type="Proteomes" id="UP001242732"/>
    </source>
</evidence>
<dbReference type="Proteomes" id="UP001242732">
    <property type="component" value="Chromosome"/>
</dbReference>
<feature type="signal peptide" evidence="3">
    <location>
        <begin position="1"/>
        <end position="40"/>
    </location>
</feature>
<dbReference type="EMBL" id="CP127363">
    <property type="protein sequence ID" value="WIY51125.1"/>
    <property type="molecule type" value="Genomic_DNA"/>
</dbReference>
<dbReference type="SUPFAM" id="SSF53187">
    <property type="entry name" value="Zn-dependent exopeptidases"/>
    <property type="match status" value="1"/>
</dbReference>
<dbReference type="InterPro" id="IPR050072">
    <property type="entry name" value="Peptidase_M20A"/>
</dbReference>
<keyword evidence="2" id="KW-0378">Hydrolase</keyword>
<organism evidence="5 6">
    <name type="scientific">Paracidovorax citrulli</name>
    <name type="common">Acidovorax citrulli</name>
    <dbReference type="NCBI Taxonomy" id="80869"/>
    <lineage>
        <taxon>Bacteria</taxon>
        <taxon>Pseudomonadati</taxon>
        <taxon>Pseudomonadota</taxon>
        <taxon>Betaproteobacteria</taxon>
        <taxon>Burkholderiales</taxon>
        <taxon>Comamonadaceae</taxon>
        <taxon>Paracidovorax</taxon>
    </lineage>
</organism>
<accession>A0ABY9AWG3</accession>
<keyword evidence="3" id="KW-0732">Signal</keyword>
<dbReference type="PANTHER" id="PTHR43808">
    <property type="entry name" value="ACETYLORNITHINE DEACETYLASE"/>
    <property type="match status" value="1"/>
</dbReference>
<feature type="chain" id="PRO_5046959574" evidence="3">
    <location>
        <begin position="41"/>
        <end position="461"/>
    </location>
</feature>
<evidence type="ECO:0000256" key="1">
    <source>
        <dbReference type="ARBA" id="ARBA00022723"/>
    </source>
</evidence>
<dbReference type="InterPro" id="IPR036264">
    <property type="entry name" value="Bact_exopeptidase_dim_dom"/>
</dbReference>
<dbReference type="SUPFAM" id="SSF55031">
    <property type="entry name" value="Bacterial exopeptidase dimerisation domain"/>
    <property type="match status" value="1"/>
</dbReference>
<dbReference type="Pfam" id="PF07687">
    <property type="entry name" value="M20_dimer"/>
    <property type="match status" value="1"/>
</dbReference>
<dbReference type="GeneID" id="79792266"/>
<dbReference type="RefSeq" id="WP_011795762.1">
    <property type="nucleotide sequence ID" value="NZ_CP023687.1"/>
</dbReference>
<evidence type="ECO:0000256" key="2">
    <source>
        <dbReference type="ARBA" id="ARBA00022801"/>
    </source>
</evidence>